<dbReference type="OrthoDB" id="8958038at2759"/>
<keyword evidence="3" id="KW-1185">Reference proteome</keyword>
<proteinExistence type="predicted"/>
<accession>A0A4Y2EED6</accession>
<dbReference type="AlphaFoldDB" id="A0A4Y2EED6"/>
<feature type="compositionally biased region" description="Basic and acidic residues" evidence="1">
    <location>
        <begin position="167"/>
        <end position="187"/>
    </location>
</feature>
<feature type="region of interest" description="Disordered" evidence="1">
    <location>
        <begin position="1"/>
        <end position="223"/>
    </location>
</feature>
<protein>
    <submittedName>
        <fullName evidence="2">Uncharacterized protein</fullName>
    </submittedName>
</protein>
<evidence type="ECO:0000313" key="3">
    <source>
        <dbReference type="Proteomes" id="UP000499080"/>
    </source>
</evidence>
<dbReference type="Proteomes" id="UP000499080">
    <property type="component" value="Unassembled WGS sequence"/>
</dbReference>
<comment type="caution">
    <text evidence="2">The sequence shown here is derived from an EMBL/GenBank/DDBJ whole genome shotgun (WGS) entry which is preliminary data.</text>
</comment>
<feature type="compositionally biased region" description="Basic residues" evidence="1">
    <location>
        <begin position="212"/>
        <end position="221"/>
    </location>
</feature>
<feature type="compositionally biased region" description="Basic residues" evidence="1">
    <location>
        <begin position="188"/>
        <end position="198"/>
    </location>
</feature>
<feature type="compositionally biased region" description="Polar residues" evidence="1">
    <location>
        <begin position="96"/>
        <end position="110"/>
    </location>
</feature>
<reference evidence="2 3" key="1">
    <citation type="journal article" date="2019" name="Sci. Rep.">
        <title>Orb-weaving spider Araneus ventricosus genome elucidates the spidroin gene catalogue.</title>
        <authorList>
            <person name="Kono N."/>
            <person name="Nakamura H."/>
            <person name="Ohtoshi R."/>
            <person name="Moran D.A.P."/>
            <person name="Shinohara A."/>
            <person name="Yoshida Y."/>
            <person name="Fujiwara M."/>
            <person name="Mori M."/>
            <person name="Tomita M."/>
            <person name="Arakawa K."/>
        </authorList>
    </citation>
    <scope>NUCLEOTIDE SEQUENCE [LARGE SCALE GENOMIC DNA]</scope>
</reference>
<feature type="compositionally biased region" description="Polar residues" evidence="1">
    <location>
        <begin position="1"/>
        <end position="41"/>
    </location>
</feature>
<dbReference type="EMBL" id="BGPR01000556">
    <property type="protein sequence ID" value="GBM26225.1"/>
    <property type="molecule type" value="Genomic_DNA"/>
</dbReference>
<organism evidence="2 3">
    <name type="scientific">Araneus ventricosus</name>
    <name type="common">Orbweaver spider</name>
    <name type="synonym">Epeira ventricosa</name>
    <dbReference type="NCBI Taxonomy" id="182803"/>
    <lineage>
        <taxon>Eukaryota</taxon>
        <taxon>Metazoa</taxon>
        <taxon>Ecdysozoa</taxon>
        <taxon>Arthropoda</taxon>
        <taxon>Chelicerata</taxon>
        <taxon>Arachnida</taxon>
        <taxon>Araneae</taxon>
        <taxon>Araneomorphae</taxon>
        <taxon>Entelegynae</taxon>
        <taxon>Araneoidea</taxon>
        <taxon>Araneidae</taxon>
        <taxon>Araneus</taxon>
    </lineage>
</organism>
<feature type="compositionally biased region" description="Basic and acidic residues" evidence="1">
    <location>
        <begin position="111"/>
        <end position="139"/>
    </location>
</feature>
<evidence type="ECO:0000313" key="2">
    <source>
        <dbReference type="EMBL" id="GBM26225.1"/>
    </source>
</evidence>
<name>A0A4Y2EED6_ARAVE</name>
<sequence>MLNASTDKLASLNNRNDIIVPSPNSNSVLPNITTERFSLSFSPAADSKESSSEFYESLRSGGNSRIKFEHEKHSKKSTSSSVNEFAVKESVLFSPEKSTTQSSKLKTGTEQTKKNPADEEKLNGDKGSEKSSEIRKDVDSDTDSSSGFKIEVEKPAPKAATKKRARKSSDESSDDDFKPKPHKEAPAKAKKTAASRKKIASEECGGAAKMPSKPKAKSKKKLSSDEVFSLSDIDAPASQSARQPPGCWWERLISILKNLLRKVLDNEAELVPLSPSMFLQDIKTIGVPDCDAVDHLSSNKRVKYRQTLQKNFRKRFRAEYLGALLQRPENKRIAKIVVGDVVRIGANNIKLIN</sequence>
<evidence type="ECO:0000256" key="1">
    <source>
        <dbReference type="SAM" id="MobiDB-lite"/>
    </source>
</evidence>
<gene>
    <name evidence="2" type="ORF">AVEN_22783_1</name>
</gene>